<feature type="binding site" evidence="3">
    <location>
        <position position="354"/>
    </location>
    <ligand>
        <name>Zn(2+)</name>
        <dbReference type="ChEBI" id="CHEBI:29105"/>
        <label>2</label>
    </ligand>
</feature>
<dbReference type="PRINTS" id="PR00113">
    <property type="entry name" value="ALKPHPHTASE"/>
</dbReference>
<evidence type="ECO:0000256" key="5">
    <source>
        <dbReference type="SAM" id="SignalP"/>
    </source>
</evidence>
<dbReference type="PANTHER" id="PTHR11596">
    <property type="entry name" value="ALKALINE PHOSPHATASE"/>
    <property type="match status" value="1"/>
</dbReference>
<dbReference type="Pfam" id="PF00245">
    <property type="entry name" value="Alk_phosphatase"/>
    <property type="match status" value="1"/>
</dbReference>
<feature type="binding site" evidence="3">
    <location>
        <position position="441"/>
    </location>
    <ligand>
        <name>Zn(2+)</name>
        <dbReference type="ChEBI" id="CHEBI:29105"/>
        <label>2</label>
    </ligand>
</feature>
<comment type="caution">
    <text evidence="6">The sequence shown here is derived from an EMBL/GenBank/DDBJ whole genome shotgun (WGS) entry which is preliminary data.</text>
</comment>
<evidence type="ECO:0000313" key="6">
    <source>
        <dbReference type="EMBL" id="THJ33221.1"/>
    </source>
</evidence>
<dbReference type="OrthoDB" id="9794455at2"/>
<dbReference type="AlphaFoldDB" id="A0A4S5BQH4"/>
<feature type="binding site" evidence="3">
    <location>
        <position position="312"/>
    </location>
    <ligand>
        <name>Zn(2+)</name>
        <dbReference type="ChEBI" id="CHEBI:29105"/>
        <label>2</label>
    </ligand>
</feature>
<keyword evidence="5" id="KW-0732">Signal</keyword>
<dbReference type="GO" id="GO:0004035">
    <property type="term" value="F:alkaline phosphatase activity"/>
    <property type="evidence" value="ECO:0007669"/>
    <property type="project" value="TreeGrafter"/>
</dbReference>
<evidence type="ECO:0000256" key="3">
    <source>
        <dbReference type="PIRSR" id="PIRSR601952-2"/>
    </source>
</evidence>
<feature type="binding site" evidence="3">
    <location>
        <position position="47"/>
    </location>
    <ligand>
        <name>Mg(2+)</name>
        <dbReference type="ChEBI" id="CHEBI:18420"/>
    </ligand>
</feature>
<accession>A0A4S5BQH4</accession>
<keyword evidence="3" id="KW-0479">Metal-binding</keyword>
<dbReference type="InterPro" id="IPR017850">
    <property type="entry name" value="Alkaline_phosphatase_core_sf"/>
</dbReference>
<comment type="similarity">
    <text evidence="4">Belongs to the alkaline phosphatase family.</text>
</comment>
<dbReference type="PROSITE" id="PS51257">
    <property type="entry name" value="PROKAR_LIPOPROTEIN"/>
    <property type="match status" value="1"/>
</dbReference>
<gene>
    <name evidence="6" type="ORF">E8K88_09850</name>
</gene>
<evidence type="ECO:0000256" key="4">
    <source>
        <dbReference type="RuleBase" id="RU003946"/>
    </source>
</evidence>
<keyword evidence="3" id="KW-0460">Magnesium</keyword>
<dbReference type="CDD" id="cd16012">
    <property type="entry name" value="ALP"/>
    <property type="match status" value="1"/>
</dbReference>
<comment type="cofactor">
    <cofactor evidence="3">
        <name>Zn(2+)</name>
        <dbReference type="ChEBI" id="CHEBI:29105"/>
    </cofactor>
    <text evidence="3">Binds 2 Zn(2+) ions.</text>
</comment>
<dbReference type="SUPFAM" id="SSF53649">
    <property type="entry name" value="Alkaline phosphatase-like"/>
    <property type="match status" value="1"/>
</dbReference>
<feature type="active site" description="Phosphoserine intermediate" evidence="2">
    <location>
        <position position="91"/>
    </location>
</feature>
<comment type="cofactor">
    <cofactor evidence="3">
        <name>Mg(2+)</name>
        <dbReference type="ChEBI" id="CHEBI:18420"/>
    </cofactor>
    <text evidence="3">Binds 1 Mg(2+) ion.</text>
</comment>
<dbReference type="Proteomes" id="UP000306236">
    <property type="component" value="Unassembled WGS sequence"/>
</dbReference>
<dbReference type="Gene3D" id="3.40.720.10">
    <property type="entry name" value="Alkaline Phosphatase, subunit A"/>
    <property type="match status" value="1"/>
</dbReference>
<proteinExistence type="inferred from homology"/>
<sequence length="478" mass="50436">MTHKLLYPVMAGVVAFLAACGGSNDDSSTPVVPMPAPQKNVVFFLGDGMGITTMTAARIYAVGEEGELTMDTLPETAFIHTYSRDGQVTDSAPSMAAYMTGVKMNNEVISMSAETRATDAQGNAYVQNENSTCPTGNGTPVDTILELMKDQGYGTGVVTTTRVTHATPATTYAHVCHRDAYNTIAAALVPGGAGFNSRLGDGVDVVIGGGIRNFLPSDKGGRRTDGRDLTAELVKANYKFAATRAEFDSLPTDGSKIVALMTSGDMSYDLDRDPAKEPSLAEMTGKAIDALAAQKKGFFLMVEGGRIDHALHATNARRALQDTIAFDNAVKLALDKLEAIDPGLKNTLVVVTADHDHTLQMNGYAARTGKTEPGKPGVLGLVNNYTDGKASTDVDGNNYTILGFGNGLKRLDQRGVITAEMLEDPNYLQEAVVPMSGSETHGGGDVFLGAKGMGAENFRGTLTNNEVFGLIKKAIAMN</sequence>
<feature type="binding site" evidence="3">
    <location>
        <position position="47"/>
    </location>
    <ligand>
        <name>Zn(2+)</name>
        <dbReference type="ChEBI" id="CHEBI:29105"/>
        <label>2</label>
    </ligand>
</feature>
<protein>
    <submittedName>
        <fullName evidence="6">Alkaline phosphatase</fullName>
    </submittedName>
</protein>
<dbReference type="PANTHER" id="PTHR11596:SF5">
    <property type="entry name" value="ALKALINE PHOSPHATASE"/>
    <property type="match status" value="1"/>
</dbReference>
<keyword evidence="1" id="KW-0597">Phosphoprotein</keyword>
<organism evidence="6 7">
    <name type="scientific">Lampropedia aestuarii</name>
    <dbReference type="NCBI Taxonomy" id="2562762"/>
    <lineage>
        <taxon>Bacteria</taxon>
        <taxon>Pseudomonadati</taxon>
        <taxon>Pseudomonadota</taxon>
        <taxon>Betaproteobacteria</taxon>
        <taxon>Burkholderiales</taxon>
        <taxon>Comamonadaceae</taxon>
        <taxon>Lampropedia</taxon>
    </lineage>
</organism>
<feature type="binding site" evidence="3">
    <location>
        <position position="303"/>
    </location>
    <ligand>
        <name>Mg(2+)</name>
        <dbReference type="ChEBI" id="CHEBI:18420"/>
    </ligand>
</feature>
<feature type="binding site" evidence="3">
    <location>
        <position position="167"/>
    </location>
    <ligand>
        <name>Mg(2+)</name>
        <dbReference type="ChEBI" id="CHEBI:18420"/>
    </ligand>
</feature>
<feature type="signal peptide" evidence="5">
    <location>
        <begin position="1"/>
        <end position="20"/>
    </location>
</feature>
<feature type="chain" id="PRO_5020288405" evidence="5">
    <location>
        <begin position="21"/>
        <end position="478"/>
    </location>
</feature>
<dbReference type="SMART" id="SM00098">
    <property type="entry name" value="alkPPc"/>
    <property type="match status" value="1"/>
</dbReference>
<keyword evidence="3" id="KW-0862">Zinc</keyword>
<reference evidence="6 7" key="1">
    <citation type="submission" date="2019-04" db="EMBL/GenBank/DDBJ databases">
        <title>Lampropedia sp YIM MLB12 draf genome.</title>
        <authorList>
            <person name="Wang Y.-X."/>
        </authorList>
    </citation>
    <scope>NUCLEOTIDE SEQUENCE [LARGE SCALE GENOMIC DNA]</scope>
    <source>
        <strain evidence="6 7">YIM MLB12</strain>
    </source>
</reference>
<keyword evidence="7" id="KW-1185">Reference proteome</keyword>
<dbReference type="InterPro" id="IPR001952">
    <property type="entry name" value="Alkaline_phosphatase"/>
</dbReference>
<evidence type="ECO:0000313" key="7">
    <source>
        <dbReference type="Proteomes" id="UP000306236"/>
    </source>
</evidence>
<dbReference type="RefSeq" id="WP_136406496.1">
    <property type="nucleotide sequence ID" value="NZ_JARXRQ010000016.1"/>
</dbReference>
<feature type="binding site" evidence="3">
    <location>
        <position position="355"/>
    </location>
    <ligand>
        <name>Zn(2+)</name>
        <dbReference type="ChEBI" id="CHEBI:29105"/>
        <label>2</label>
    </ligand>
</feature>
<evidence type="ECO:0000256" key="1">
    <source>
        <dbReference type="ARBA" id="ARBA00022553"/>
    </source>
</evidence>
<dbReference type="EMBL" id="SSWX01000011">
    <property type="protein sequence ID" value="THJ33221.1"/>
    <property type="molecule type" value="Genomic_DNA"/>
</dbReference>
<dbReference type="GO" id="GO:0046872">
    <property type="term" value="F:metal ion binding"/>
    <property type="evidence" value="ECO:0007669"/>
    <property type="project" value="UniProtKB-KW"/>
</dbReference>
<name>A0A4S5BQH4_9BURK</name>
<feature type="binding site" evidence="3">
    <location>
        <position position="165"/>
    </location>
    <ligand>
        <name>Mg(2+)</name>
        <dbReference type="ChEBI" id="CHEBI:18420"/>
    </ligand>
</feature>
<evidence type="ECO:0000256" key="2">
    <source>
        <dbReference type="PIRSR" id="PIRSR601952-1"/>
    </source>
</evidence>
<feature type="binding site" evidence="3">
    <location>
        <position position="308"/>
    </location>
    <ligand>
        <name>Zn(2+)</name>
        <dbReference type="ChEBI" id="CHEBI:29105"/>
        <label>2</label>
    </ligand>
</feature>